<dbReference type="Gene3D" id="3.80.10.10">
    <property type="entry name" value="Ribonuclease Inhibitor"/>
    <property type="match status" value="1"/>
</dbReference>
<dbReference type="PANTHER" id="PTHR34755">
    <property type="entry name" value="SERINE/ARGININE REPETITIVE MATRIX PROTEIN 3-RELATED"/>
    <property type="match status" value="1"/>
</dbReference>
<sequence>MPDAYDVGRPVRPPLPRLAKLAKPLPHISHPLRSPARVTRAITSAGTTDTSLSAPTHLNSPVSRHRFASLDDKATRHPPQRPRKNPAPPALTGKRKAPPKPDLKIANKRPSGSSRTSASRISYVESDAEDDDEDDFLDANFKGNPGRGVGAVLEKLSNTSRSKLAYRDRISFAVEKVKTSEVAASINKTSEKSENTKDYSYAGAELPYHVWKRVFEHIATPLCEPHARLEDVVLAMRKLFVVGRLGRLVYEPAMVALYKCPPILDPSAFRLLSRTLSQPPNTTLINYRTKVKILRIDVGHILHLKYGGSYLRLDDVVPYLPNLLDLELYHYLDNAPYRALEHTIRYKYPSNLLQILGPSPRQEDGRGDKITLIQLRSWKWNARLAGHNLPLGGLEAIHQSPSFASLRKVAFVNYQLPSMASKPASAHILEESDARAIKDLAAAIAALPYLRHLILESSTLADSNLLGLLPKTLKHLELINCWEVTADGLVDFLLTHGNSLERLTLNHCISLSLGFLRVLKDSCPNLTHLHMNLLYYKTHEHYHDDDPLYDHILESGEVPTWPASIRSIEIDYMRFDSISTAEMLFRSLVSSAPELPNLRLLVLGAKMNVSLRQRVEFRKTWEEKMNAIFRRKMEPPKSILGRQSEDMDPLGQEDEKREHPRQGTRVKSLWNVKASKTATRRSTRLAEGSRSKGLTESGDSDLIDTVDIKTSRLAAELQWSIRDVPVPKNHDDKSDESEDELAAGLQGSLQPNCSKATRIASKIPRDEGGDVDFVHGLCDLVQVEIDNQKPTEHKYSMDDFVDSPSSDESDGEWNGDRSDEEDVIAY</sequence>
<gene>
    <name evidence="2" type="ORF">DL762_007614</name>
</gene>
<protein>
    <recommendedName>
        <fullName evidence="4">F-box domain-containing protein</fullName>
    </recommendedName>
</protein>
<dbReference type="SUPFAM" id="SSF52047">
    <property type="entry name" value="RNI-like"/>
    <property type="match status" value="1"/>
</dbReference>
<evidence type="ECO:0000313" key="2">
    <source>
        <dbReference type="EMBL" id="RYO80473.1"/>
    </source>
</evidence>
<feature type="compositionally biased region" description="Polar residues" evidence="1">
    <location>
        <begin position="41"/>
        <end position="62"/>
    </location>
</feature>
<evidence type="ECO:0000313" key="3">
    <source>
        <dbReference type="Proteomes" id="UP000294003"/>
    </source>
</evidence>
<feature type="region of interest" description="Disordered" evidence="1">
    <location>
        <begin position="789"/>
        <end position="826"/>
    </location>
</feature>
<dbReference type="Proteomes" id="UP000294003">
    <property type="component" value="Unassembled WGS sequence"/>
</dbReference>
<dbReference type="EMBL" id="QJNS01000288">
    <property type="protein sequence ID" value="RYO80473.1"/>
    <property type="molecule type" value="Genomic_DNA"/>
</dbReference>
<keyword evidence="3" id="KW-1185">Reference proteome</keyword>
<dbReference type="InterPro" id="IPR052109">
    <property type="entry name" value="SRRM_Domain-Containing"/>
</dbReference>
<name>A0ABY0H296_9PEZI</name>
<proteinExistence type="predicted"/>
<feature type="region of interest" description="Disordered" evidence="1">
    <location>
        <begin position="632"/>
        <end position="700"/>
    </location>
</feature>
<feature type="region of interest" description="Disordered" evidence="1">
    <location>
        <begin position="724"/>
        <end position="749"/>
    </location>
</feature>
<dbReference type="InterPro" id="IPR032675">
    <property type="entry name" value="LRR_dom_sf"/>
</dbReference>
<feature type="compositionally biased region" description="Acidic residues" evidence="1">
    <location>
        <begin position="799"/>
        <end position="826"/>
    </location>
</feature>
<feature type="region of interest" description="Disordered" evidence="1">
    <location>
        <begin position="22"/>
        <end position="134"/>
    </location>
</feature>
<organism evidence="2 3">
    <name type="scientific">Monosporascus cannonballus</name>
    <dbReference type="NCBI Taxonomy" id="155416"/>
    <lineage>
        <taxon>Eukaryota</taxon>
        <taxon>Fungi</taxon>
        <taxon>Dikarya</taxon>
        <taxon>Ascomycota</taxon>
        <taxon>Pezizomycotina</taxon>
        <taxon>Sordariomycetes</taxon>
        <taxon>Xylariomycetidae</taxon>
        <taxon>Xylariales</taxon>
        <taxon>Xylariales incertae sedis</taxon>
        <taxon>Monosporascus</taxon>
    </lineage>
</organism>
<dbReference type="PANTHER" id="PTHR34755:SF4">
    <property type="entry name" value="F-BOX DOMAIN-CONTAINING PROTEIN"/>
    <property type="match status" value="1"/>
</dbReference>
<comment type="caution">
    <text evidence="2">The sequence shown here is derived from an EMBL/GenBank/DDBJ whole genome shotgun (WGS) entry which is preliminary data.</text>
</comment>
<reference evidence="2 3" key="1">
    <citation type="submission" date="2018-06" db="EMBL/GenBank/DDBJ databases">
        <title>Complete Genomes of Monosporascus.</title>
        <authorList>
            <person name="Robinson A.J."/>
            <person name="Natvig D.O."/>
        </authorList>
    </citation>
    <scope>NUCLEOTIDE SEQUENCE [LARGE SCALE GENOMIC DNA]</scope>
    <source>
        <strain evidence="2 3">CBS 609.92</strain>
    </source>
</reference>
<evidence type="ECO:0000256" key="1">
    <source>
        <dbReference type="SAM" id="MobiDB-lite"/>
    </source>
</evidence>
<feature type="compositionally biased region" description="Low complexity" evidence="1">
    <location>
        <begin position="109"/>
        <end position="122"/>
    </location>
</feature>
<evidence type="ECO:0008006" key="4">
    <source>
        <dbReference type="Google" id="ProtNLM"/>
    </source>
</evidence>
<accession>A0ABY0H296</accession>